<dbReference type="KEGG" id="afx:JZ786_07160"/>
<keyword evidence="2" id="KW-1185">Reference proteome</keyword>
<protein>
    <submittedName>
        <fullName evidence="1">Uncharacterized protein</fullName>
    </submittedName>
</protein>
<reference evidence="1 2" key="1">
    <citation type="submission" date="2021-02" db="EMBL/GenBank/DDBJ databases">
        <title>Alicyclobacillus curvatus sp. nov. and Alicyclobacillus mengziensis sp. nov., two acidophilic bacteria isolated from acid mine drainage.</title>
        <authorList>
            <person name="Huang Y."/>
        </authorList>
    </citation>
    <scope>NUCLEOTIDE SEQUENCE [LARGE SCALE GENOMIC DNA]</scope>
    <source>
        <strain evidence="1 2">S30H14</strain>
    </source>
</reference>
<sequence length="389" mass="44004">MLYLAFPTDLRDRYQKSEWLVYGKMVSETLFTPQDILVLSEWTVPDRMELVQTIYRVREQGARVIFVGPSQSETDDFKRQLCLMGVFDFAFFGDEILLGTIDELIEHPRTPMDVKAYMDQGSDALTELPPVVDVYEEETDSEPALEEETNASRGFGGIGQLFRRRSNTKEDASSESITDHGQDADMRPVVKKFVWPNPKAVHVRILGEPGSGKTFVAWNLAAICNRRELPAAVIEESTLPLIDWTDIKTGVHVYQEKPKKGYRVLLDTRPWEDGIPSEADLVVAVCWPDKTRIERMALALHQQMISPDQVCWVINRHDSSLSLPVKLDGDYVVLPHEPRQFAAMRMKKPLVELDDAFSNLFGPIAVRISEMFIQNAKGGTPLHVDAVGV</sequence>
<dbReference type="AlphaFoldDB" id="A0A9X7W0Y7"/>
<proteinExistence type="predicted"/>
<dbReference type="Proteomes" id="UP000663505">
    <property type="component" value="Chromosome"/>
</dbReference>
<dbReference type="InterPro" id="IPR027417">
    <property type="entry name" value="P-loop_NTPase"/>
</dbReference>
<organism evidence="1 2">
    <name type="scientific">Alicyclobacillus mengziensis</name>
    <dbReference type="NCBI Taxonomy" id="2931921"/>
    <lineage>
        <taxon>Bacteria</taxon>
        <taxon>Bacillati</taxon>
        <taxon>Bacillota</taxon>
        <taxon>Bacilli</taxon>
        <taxon>Bacillales</taxon>
        <taxon>Alicyclobacillaceae</taxon>
        <taxon>Alicyclobacillus</taxon>
    </lineage>
</organism>
<dbReference type="RefSeq" id="WP_206658053.1">
    <property type="nucleotide sequence ID" value="NZ_CP071182.1"/>
</dbReference>
<dbReference type="SUPFAM" id="SSF52540">
    <property type="entry name" value="P-loop containing nucleoside triphosphate hydrolases"/>
    <property type="match status" value="1"/>
</dbReference>
<dbReference type="EMBL" id="CP071182">
    <property type="protein sequence ID" value="QSO48731.1"/>
    <property type="molecule type" value="Genomic_DNA"/>
</dbReference>
<accession>A0A9X7W0Y7</accession>
<evidence type="ECO:0000313" key="1">
    <source>
        <dbReference type="EMBL" id="QSO48731.1"/>
    </source>
</evidence>
<gene>
    <name evidence="1" type="ORF">JZ786_07160</name>
</gene>
<name>A0A9X7W0Y7_9BACL</name>
<evidence type="ECO:0000313" key="2">
    <source>
        <dbReference type="Proteomes" id="UP000663505"/>
    </source>
</evidence>